<dbReference type="InterPro" id="IPR039425">
    <property type="entry name" value="RNA_pol_sigma-70-like"/>
</dbReference>
<dbReference type="PANTHER" id="PTHR43133">
    <property type="entry name" value="RNA POLYMERASE ECF-TYPE SIGMA FACTO"/>
    <property type="match status" value="1"/>
</dbReference>
<dbReference type="Proteomes" id="UP001595632">
    <property type="component" value="Unassembled WGS sequence"/>
</dbReference>
<dbReference type="InterPro" id="IPR007627">
    <property type="entry name" value="RNA_pol_sigma70_r2"/>
</dbReference>
<dbReference type="InterPro" id="IPR014284">
    <property type="entry name" value="RNA_pol_sigma-70_dom"/>
</dbReference>
<dbReference type="InterPro" id="IPR036388">
    <property type="entry name" value="WH-like_DNA-bd_sf"/>
</dbReference>
<keyword evidence="9" id="KW-1185">Reference proteome</keyword>
<dbReference type="PANTHER" id="PTHR43133:SF58">
    <property type="entry name" value="ECF RNA POLYMERASE SIGMA FACTOR SIGD"/>
    <property type="match status" value="1"/>
</dbReference>
<dbReference type="Gene3D" id="1.10.10.10">
    <property type="entry name" value="Winged helix-like DNA-binding domain superfamily/Winged helix DNA-binding domain"/>
    <property type="match status" value="1"/>
</dbReference>
<accession>A0ABV7GY92</accession>
<dbReference type="RefSeq" id="WP_275634904.1">
    <property type="nucleotide sequence ID" value="NZ_JARGYD010000013.1"/>
</dbReference>
<evidence type="ECO:0000259" key="6">
    <source>
        <dbReference type="Pfam" id="PF04542"/>
    </source>
</evidence>
<keyword evidence="4" id="KW-0238">DNA-binding</keyword>
<protein>
    <submittedName>
        <fullName evidence="8">Sigma-70 family RNA polymerase sigma factor</fullName>
    </submittedName>
</protein>
<feature type="domain" description="RNA polymerase sigma-70 region 4" evidence="7">
    <location>
        <begin position="123"/>
        <end position="172"/>
    </location>
</feature>
<dbReference type="InterPro" id="IPR013324">
    <property type="entry name" value="RNA_pol_sigma_r3/r4-like"/>
</dbReference>
<evidence type="ECO:0000259" key="7">
    <source>
        <dbReference type="Pfam" id="PF04545"/>
    </source>
</evidence>
<reference evidence="9" key="1">
    <citation type="journal article" date="2019" name="Int. J. Syst. Evol. Microbiol.">
        <title>The Global Catalogue of Microorganisms (GCM) 10K type strain sequencing project: providing services to taxonomists for standard genome sequencing and annotation.</title>
        <authorList>
            <consortium name="The Broad Institute Genomics Platform"/>
            <consortium name="The Broad Institute Genome Sequencing Center for Infectious Disease"/>
            <person name="Wu L."/>
            <person name="Ma J."/>
        </authorList>
    </citation>
    <scope>NUCLEOTIDE SEQUENCE [LARGE SCALE GENOMIC DNA]</scope>
    <source>
        <strain evidence="9">KCTC 52366</strain>
    </source>
</reference>
<dbReference type="Pfam" id="PF04542">
    <property type="entry name" value="Sigma70_r2"/>
    <property type="match status" value="1"/>
</dbReference>
<dbReference type="InterPro" id="IPR007630">
    <property type="entry name" value="RNA_pol_sigma70_r4"/>
</dbReference>
<evidence type="ECO:0000256" key="5">
    <source>
        <dbReference type="ARBA" id="ARBA00023163"/>
    </source>
</evidence>
<dbReference type="Pfam" id="PF04545">
    <property type="entry name" value="Sigma70_r4"/>
    <property type="match status" value="1"/>
</dbReference>
<evidence type="ECO:0000256" key="2">
    <source>
        <dbReference type="ARBA" id="ARBA00023015"/>
    </source>
</evidence>
<comment type="similarity">
    <text evidence="1">Belongs to the sigma-70 factor family. ECF subfamily.</text>
</comment>
<gene>
    <name evidence="8" type="ORF">ACFOGP_18615</name>
</gene>
<keyword evidence="5" id="KW-0804">Transcription</keyword>
<name>A0ABV7GY92_9RHOB</name>
<feature type="domain" description="RNA polymerase sigma-70 region 2" evidence="6">
    <location>
        <begin position="31"/>
        <end position="92"/>
    </location>
</feature>
<dbReference type="SUPFAM" id="SSF88946">
    <property type="entry name" value="Sigma2 domain of RNA polymerase sigma factors"/>
    <property type="match status" value="1"/>
</dbReference>
<organism evidence="8 9">
    <name type="scientific">Psychromarinibacter halotolerans</name>
    <dbReference type="NCBI Taxonomy" id="1775175"/>
    <lineage>
        <taxon>Bacteria</taxon>
        <taxon>Pseudomonadati</taxon>
        <taxon>Pseudomonadota</taxon>
        <taxon>Alphaproteobacteria</taxon>
        <taxon>Rhodobacterales</taxon>
        <taxon>Paracoccaceae</taxon>
        <taxon>Psychromarinibacter</taxon>
    </lineage>
</organism>
<dbReference type="Gene3D" id="1.10.1740.10">
    <property type="match status" value="1"/>
</dbReference>
<keyword evidence="2" id="KW-0805">Transcription regulation</keyword>
<comment type="caution">
    <text evidence="8">The sequence shown here is derived from an EMBL/GenBank/DDBJ whole genome shotgun (WGS) entry which is preliminary data.</text>
</comment>
<dbReference type="SUPFAM" id="SSF88659">
    <property type="entry name" value="Sigma3 and sigma4 domains of RNA polymerase sigma factors"/>
    <property type="match status" value="1"/>
</dbReference>
<evidence type="ECO:0000313" key="8">
    <source>
        <dbReference type="EMBL" id="MFC3144742.1"/>
    </source>
</evidence>
<dbReference type="NCBIfam" id="TIGR02937">
    <property type="entry name" value="sigma70-ECF"/>
    <property type="match status" value="1"/>
</dbReference>
<sequence length="178" mass="19421">MTDRNDRWGALLSRANRGEAVAYAAFLQDVTPVIRTIVRGRSSAEAENEDIVQEVLLAIHAKRHTWREGDPVAPWLYAIARYKTADAFRRRKGTTQVPIDDLADRLADEAPGDPTAARDLARLMDGLDDRSAGIVRAVGVEGESAGEVGARMGMSEGAVRVAYHRALTRLKKLAGANE</sequence>
<evidence type="ECO:0000256" key="4">
    <source>
        <dbReference type="ARBA" id="ARBA00023125"/>
    </source>
</evidence>
<dbReference type="InterPro" id="IPR013325">
    <property type="entry name" value="RNA_pol_sigma_r2"/>
</dbReference>
<proteinExistence type="inferred from homology"/>
<dbReference type="EMBL" id="JBHRTB010000010">
    <property type="protein sequence ID" value="MFC3144742.1"/>
    <property type="molecule type" value="Genomic_DNA"/>
</dbReference>
<evidence type="ECO:0000256" key="3">
    <source>
        <dbReference type="ARBA" id="ARBA00023082"/>
    </source>
</evidence>
<evidence type="ECO:0000313" key="9">
    <source>
        <dbReference type="Proteomes" id="UP001595632"/>
    </source>
</evidence>
<evidence type="ECO:0000256" key="1">
    <source>
        <dbReference type="ARBA" id="ARBA00010641"/>
    </source>
</evidence>
<keyword evidence="3" id="KW-0731">Sigma factor</keyword>